<dbReference type="Proteomes" id="UP001341840">
    <property type="component" value="Unassembled WGS sequence"/>
</dbReference>
<reference evidence="2 3" key="1">
    <citation type="journal article" date="2023" name="Plants (Basel)">
        <title>Bridging the Gap: Combining Genomics and Transcriptomics Approaches to Understand Stylosanthes scabra, an Orphan Legume from the Brazilian Caatinga.</title>
        <authorList>
            <person name="Ferreira-Neto J.R.C."/>
            <person name="da Silva M.D."/>
            <person name="Binneck E."/>
            <person name="de Melo N.F."/>
            <person name="da Silva R.H."/>
            <person name="de Melo A.L.T.M."/>
            <person name="Pandolfi V."/>
            <person name="Bustamante F.O."/>
            <person name="Brasileiro-Vidal A.C."/>
            <person name="Benko-Iseppon A.M."/>
        </authorList>
    </citation>
    <scope>NUCLEOTIDE SEQUENCE [LARGE SCALE GENOMIC DNA]</scope>
    <source>
        <tissue evidence="2">Leaves</tissue>
    </source>
</reference>
<organism evidence="2 3">
    <name type="scientific">Stylosanthes scabra</name>
    <dbReference type="NCBI Taxonomy" id="79078"/>
    <lineage>
        <taxon>Eukaryota</taxon>
        <taxon>Viridiplantae</taxon>
        <taxon>Streptophyta</taxon>
        <taxon>Embryophyta</taxon>
        <taxon>Tracheophyta</taxon>
        <taxon>Spermatophyta</taxon>
        <taxon>Magnoliopsida</taxon>
        <taxon>eudicotyledons</taxon>
        <taxon>Gunneridae</taxon>
        <taxon>Pentapetalae</taxon>
        <taxon>rosids</taxon>
        <taxon>fabids</taxon>
        <taxon>Fabales</taxon>
        <taxon>Fabaceae</taxon>
        <taxon>Papilionoideae</taxon>
        <taxon>50 kb inversion clade</taxon>
        <taxon>dalbergioids sensu lato</taxon>
        <taxon>Dalbergieae</taxon>
        <taxon>Pterocarpus clade</taxon>
        <taxon>Stylosanthes</taxon>
    </lineage>
</organism>
<comment type="caution">
    <text evidence="2">The sequence shown here is derived from an EMBL/GenBank/DDBJ whole genome shotgun (WGS) entry which is preliminary data.</text>
</comment>
<protein>
    <submittedName>
        <fullName evidence="2">Uncharacterized protein</fullName>
    </submittedName>
</protein>
<evidence type="ECO:0000256" key="1">
    <source>
        <dbReference type="SAM" id="MobiDB-lite"/>
    </source>
</evidence>
<evidence type="ECO:0000313" key="2">
    <source>
        <dbReference type="EMBL" id="MED6113736.1"/>
    </source>
</evidence>
<feature type="compositionally biased region" description="Pro residues" evidence="1">
    <location>
        <begin position="43"/>
        <end position="59"/>
    </location>
</feature>
<feature type="compositionally biased region" description="Polar residues" evidence="1">
    <location>
        <begin position="87"/>
        <end position="104"/>
    </location>
</feature>
<dbReference type="EMBL" id="JASCZI010000897">
    <property type="protein sequence ID" value="MED6113736.1"/>
    <property type="molecule type" value="Genomic_DNA"/>
</dbReference>
<feature type="compositionally biased region" description="Polar residues" evidence="1">
    <location>
        <begin position="130"/>
        <end position="140"/>
    </location>
</feature>
<name>A0ABU6QQL9_9FABA</name>
<keyword evidence="3" id="KW-1185">Reference proteome</keyword>
<sequence>MRRSSRLHSGQCSRPSVAPQQMEVVDIEDDLTDFPLESTPNPIETPNPIAIPPRIPEYPPQTLQRTPKSMVKKRARKTPTKKTTTTIPENQVETEPEPQIQTFLETLCDNEPQNHNTGPAEVQEHAGGDNASQSEPSNRQNQRKRKASYKRPVPTGQAIVQGGKGEAPKIFVPHVNSHASSGEESDYSDNHL</sequence>
<evidence type="ECO:0000313" key="3">
    <source>
        <dbReference type="Proteomes" id="UP001341840"/>
    </source>
</evidence>
<feature type="compositionally biased region" description="Acidic residues" evidence="1">
    <location>
        <begin position="183"/>
        <end position="192"/>
    </location>
</feature>
<feature type="compositionally biased region" description="Basic residues" evidence="1">
    <location>
        <begin position="70"/>
        <end position="80"/>
    </location>
</feature>
<gene>
    <name evidence="2" type="ORF">PIB30_073611</name>
</gene>
<feature type="region of interest" description="Disordered" evidence="1">
    <location>
        <begin position="1"/>
        <end position="192"/>
    </location>
</feature>
<accession>A0ABU6QQL9</accession>
<proteinExistence type="predicted"/>